<keyword evidence="2 4" id="KW-0067">ATP-binding</keyword>
<dbReference type="PROSITE" id="PS51192">
    <property type="entry name" value="HELICASE_ATP_BIND_1"/>
    <property type="match status" value="1"/>
</dbReference>
<organism evidence="4 5">
    <name type="scientific">Mytilus galloprovincialis</name>
    <name type="common">Mediterranean mussel</name>
    <dbReference type="NCBI Taxonomy" id="29158"/>
    <lineage>
        <taxon>Eukaryota</taxon>
        <taxon>Metazoa</taxon>
        <taxon>Spiralia</taxon>
        <taxon>Lophotrochozoa</taxon>
        <taxon>Mollusca</taxon>
        <taxon>Bivalvia</taxon>
        <taxon>Autobranchia</taxon>
        <taxon>Pteriomorphia</taxon>
        <taxon>Mytilida</taxon>
        <taxon>Mytiloidea</taxon>
        <taxon>Mytilidae</taxon>
        <taxon>Mytilinae</taxon>
        <taxon>Mytilus</taxon>
    </lineage>
</organism>
<keyword evidence="1" id="KW-0378">Hydrolase</keyword>
<dbReference type="AlphaFoldDB" id="A0A8B6G488"/>
<dbReference type="GO" id="GO:0016787">
    <property type="term" value="F:hydrolase activity"/>
    <property type="evidence" value="ECO:0007669"/>
    <property type="project" value="UniProtKB-KW"/>
</dbReference>
<dbReference type="EMBL" id="UYJE01007830">
    <property type="protein sequence ID" value="VDI58335.1"/>
    <property type="molecule type" value="Genomic_DNA"/>
</dbReference>
<feature type="domain" description="Helicase ATP-binding" evidence="3">
    <location>
        <begin position="1"/>
        <end position="105"/>
    </location>
</feature>
<dbReference type="Proteomes" id="UP000596742">
    <property type="component" value="Unassembled WGS sequence"/>
</dbReference>
<dbReference type="InterPro" id="IPR011545">
    <property type="entry name" value="DEAD/DEAH_box_helicase_dom"/>
</dbReference>
<accession>A0A8B6G488</accession>
<evidence type="ECO:0000256" key="2">
    <source>
        <dbReference type="ARBA" id="ARBA00022806"/>
    </source>
</evidence>
<dbReference type="GO" id="GO:0004386">
    <property type="term" value="F:helicase activity"/>
    <property type="evidence" value="ECO:0007669"/>
    <property type="project" value="UniProtKB-KW"/>
</dbReference>
<reference evidence="4" key="1">
    <citation type="submission" date="2018-11" db="EMBL/GenBank/DDBJ databases">
        <authorList>
            <person name="Alioto T."/>
            <person name="Alioto T."/>
        </authorList>
    </citation>
    <scope>NUCLEOTIDE SEQUENCE</scope>
</reference>
<dbReference type="InterPro" id="IPR027417">
    <property type="entry name" value="P-loop_NTPase"/>
</dbReference>
<evidence type="ECO:0000313" key="4">
    <source>
        <dbReference type="EMBL" id="VDI58335.1"/>
    </source>
</evidence>
<sequence length="105" mass="11279">MMNNGLTGSSFSVVQEPQALVVAPTRELAVQIFTDAKRFTHGTMLRPVVLYGGTSLGHQLRNVEQGAHIVVGTPGRLIDVIGKGKVRIIISDGSSLHLLIPCDEF</sequence>
<dbReference type="Pfam" id="PF00270">
    <property type="entry name" value="DEAD"/>
    <property type="match status" value="1"/>
</dbReference>
<dbReference type="SUPFAM" id="SSF52540">
    <property type="entry name" value="P-loop containing nucleoside triphosphate hydrolases"/>
    <property type="match status" value="1"/>
</dbReference>
<dbReference type="GO" id="GO:0003676">
    <property type="term" value="F:nucleic acid binding"/>
    <property type="evidence" value="ECO:0007669"/>
    <property type="project" value="InterPro"/>
</dbReference>
<name>A0A8B6G488_MYTGA</name>
<gene>
    <name evidence="4" type="ORF">MGAL_10B094587</name>
</gene>
<keyword evidence="2 4" id="KW-0547">Nucleotide-binding</keyword>
<evidence type="ECO:0000259" key="3">
    <source>
        <dbReference type="PROSITE" id="PS51192"/>
    </source>
</evidence>
<keyword evidence="5" id="KW-1185">Reference proteome</keyword>
<protein>
    <submittedName>
        <fullName evidence="4">Blast:Probable ATP-dependent RNA helicase DDX4</fullName>
    </submittedName>
</protein>
<comment type="caution">
    <text evidence="4">The sequence shown here is derived from an EMBL/GenBank/DDBJ whole genome shotgun (WGS) entry which is preliminary data.</text>
</comment>
<evidence type="ECO:0000256" key="1">
    <source>
        <dbReference type="ARBA" id="ARBA00022801"/>
    </source>
</evidence>
<dbReference type="InterPro" id="IPR014001">
    <property type="entry name" value="Helicase_ATP-bd"/>
</dbReference>
<proteinExistence type="predicted"/>
<evidence type="ECO:0000313" key="5">
    <source>
        <dbReference type="Proteomes" id="UP000596742"/>
    </source>
</evidence>
<dbReference type="Gene3D" id="3.40.50.300">
    <property type="entry name" value="P-loop containing nucleotide triphosphate hydrolases"/>
    <property type="match status" value="1"/>
</dbReference>
<keyword evidence="2 4" id="KW-0347">Helicase</keyword>
<dbReference type="PANTHER" id="PTHR47958">
    <property type="entry name" value="ATP-DEPENDENT RNA HELICASE DBP3"/>
    <property type="match status" value="1"/>
</dbReference>
<dbReference type="GO" id="GO:0005524">
    <property type="term" value="F:ATP binding"/>
    <property type="evidence" value="ECO:0007669"/>
    <property type="project" value="InterPro"/>
</dbReference>